<protein>
    <recommendedName>
        <fullName evidence="5">Ribonuclease VapC</fullName>
        <shortName evidence="5">RNase VapC</shortName>
        <ecNumber evidence="5">3.1.-.-</ecNumber>
    </recommendedName>
    <alternativeName>
        <fullName evidence="5">Toxin VapC</fullName>
    </alternativeName>
</protein>
<reference evidence="7 8" key="1">
    <citation type="journal article" date="2015" name="Genome Announc.">
        <title>Complete Genome Sequence of a Novel Bacterium within the Family Rhodocyclaceae That Degrades Polycyclic Aromatic Hydrocarbons.</title>
        <authorList>
            <person name="Singleton D.R."/>
            <person name="Dickey A.N."/>
            <person name="Scholl E.H."/>
            <person name="Wright F.A."/>
            <person name="Aitken M.D."/>
        </authorList>
    </citation>
    <scope>NUCLEOTIDE SEQUENCE [LARGE SCALE GENOMIC DNA]</scope>
    <source>
        <strain evidence="8">PG1-Ca6</strain>
    </source>
</reference>
<comment type="cofactor">
    <cofactor evidence="5">
        <name>Mg(2+)</name>
        <dbReference type="ChEBI" id="CHEBI:18420"/>
    </cofactor>
</comment>
<dbReference type="Pfam" id="PF01850">
    <property type="entry name" value="PIN"/>
    <property type="match status" value="1"/>
</dbReference>
<accession>A0A0C5J6Z4</accession>
<proteinExistence type="inferred from homology"/>
<dbReference type="STRING" id="1565605.PG1C_01050"/>
<dbReference type="AlphaFoldDB" id="A0A0C5J6Z4"/>
<evidence type="ECO:0000256" key="2">
    <source>
        <dbReference type="ARBA" id="ARBA00022722"/>
    </source>
</evidence>
<dbReference type="HAMAP" id="MF_00265">
    <property type="entry name" value="VapC_Nob1"/>
    <property type="match status" value="1"/>
</dbReference>
<sequence length="131" mass="14041">MLALDTNVLVRILIDDPQAIDQCAAARALASAAGEVYVPQVVQIETVWVLESAYGFARAELAAVLETLLGNQSFVLQHADVLRAALGEFRNGAADFSDYVILTQARAENMLLATFDRKLGKLAGARLVPVA</sequence>
<dbReference type="GO" id="GO:0004540">
    <property type="term" value="F:RNA nuclease activity"/>
    <property type="evidence" value="ECO:0007669"/>
    <property type="project" value="InterPro"/>
</dbReference>
<evidence type="ECO:0000256" key="5">
    <source>
        <dbReference type="HAMAP-Rule" id="MF_00265"/>
    </source>
</evidence>
<gene>
    <name evidence="5" type="primary">vapC</name>
    <name evidence="7" type="ORF">PG1C_01050</name>
</gene>
<dbReference type="CDD" id="cd18683">
    <property type="entry name" value="PIN_VapC-like"/>
    <property type="match status" value="1"/>
</dbReference>
<keyword evidence="8" id="KW-1185">Reference proteome</keyword>
<dbReference type="EMBL" id="CP010554">
    <property type="protein sequence ID" value="AJP47424.1"/>
    <property type="molecule type" value="Genomic_DNA"/>
</dbReference>
<dbReference type="Proteomes" id="UP000061603">
    <property type="component" value="Chromosome"/>
</dbReference>
<dbReference type="InterPro" id="IPR002716">
    <property type="entry name" value="PIN_dom"/>
</dbReference>
<dbReference type="PANTHER" id="PTHR39664">
    <property type="match status" value="1"/>
</dbReference>
<evidence type="ECO:0000256" key="3">
    <source>
        <dbReference type="ARBA" id="ARBA00022723"/>
    </source>
</evidence>
<dbReference type="PANTHER" id="PTHR39664:SF2">
    <property type="entry name" value="NUCLEIC ACID-BINDING PROTEIN, CONTAINING PIN DOMAIN-RELATED"/>
    <property type="match status" value="1"/>
</dbReference>
<keyword evidence="4 5" id="KW-0378">Hydrolase</keyword>
<dbReference type="GO" id="GO:0000287">
    <property type="term" value="F:magnesium ion binding"/>
    <property type="evidence" value="ECO:0007669"/>
    <property type="project" value="UniProtKB-UniRule"/>
</dbReference>
<comment type="function">
    <text evidence="5">Toxic component of a toxin-antitoxin (TA) system. An RNase.</text>
</comment>
<organism evidence="7 8">
    <name type="scientific">Rugosibacter aromaticivorans</name>
    <dbReference type="NCBI Taxonomy" id="1565605"/>
    <lineage>
        <taxon>Bacteria</taxon>
        <taxon>Pseudomonadati</taxon>
        <taxon>Pseudomonadota</taxon>
        <taxon>Betaproteobacteria</taxon>
        <taxon>Nitrosomonadales</taxon>
        <taxon>Sterolibacteriaceae</taxon>
        <taxon>Rugosibacter</taxon>
    </lineage>
</organism>
<comment type="similarity">
    <text evidence="5">Belongs to the PINc/VapC protein family.</text>
</comment>
<dbReference type="EC" id="3.1.-.-" evidence="5"/>
<dbReference type="GO" id="GO:0016787">
    <property type="term" value="F:hydrolase activity"/>
    <property type="evidence" value="ECO:0007669"/>
    <property type="project" value="UniProtKB-KW"/>
</dbReference>
<keyword evidence="5" id="KW-0800">Toxin</keyword>
<keyword evidence="2 5" id="KW-0540">Nuclease</keyword>
<evidence type="ECO:0000256" key="1">
    <source>
        <dbReference type="ARBA" id="ARBA00022649"/>
    </source>
</evidence>
<dbReference type="GO" id="GO:0090729">
    <property type="term" value="F:toxin activity"/>
    <property type="evidence" value="ECO:0007669"/>
    <property type="project" value="UniProtKB-KW"/>
</dbReference>
<keyword evidence="1 5" id="KW-1277">Toxin-antitoxin system</keyword>
<evidence type="ECO:0000259" key="6">
    <source>
        <dbReference type="Pfam" id="PF01850"/>
    </source>
</evidence>
<dbReference type="Gene3D" id="3.40.50.1010">
    <property type="entry name" value="5'-nuclease"/>
    <property type="match status" value="1"/>
</dbReference>
<keyword evidence="5" id="KW-0460">Magnesium</keyword>
<evidence type="ECO:0000313" key="7">
    <source>
        <dbReference type="EMBL" id="AJP47424.1"/>
    </source>
</evidence>
<dbReference type="HOGENOM" id="CLU_121449_0_1_4"/>
<dbReference type="InterPro" id="IPR022907">
    <property type="entry name" value="VapC_family"/>
</dbReference>
<evidence type="ECO:0000313" key="8">
    <source>
        <dbReference type="Proteomes" id="UP000061603"/>
    </source>
</evidence>
<dbReference type="KEGG" id="rbu:PG1C_01050"/>
<feature type="domain" description="PIN" evidence="6">
    <location>
        <begin position="4"/>
        <end position="123"/>
    </location>
</feature>
<dbReference type="InterPro" id="IPR029060">
    <property type="entry name" value="PIN-like_dom_sf"/>
</dbReference>
<name>A0A0C5J6Z4_9PROT</name>
<evidence type="ECO:0000256" key="4">
    <source>
        <dbReference type="ARBA" id="ARBA00022801"/>
    </source>
</evidence>
<keyword evidence="3 5" id="KW-0479">Metal-binding</keyword>
<dbReference type="RefSeq" id="WP_202635613.1">
    <property type="nucleotide sequence ID" value="NZ_CP010554.1"/>
</dbReference>
<feature type="binding site" evidence="5">
    <location>
        <position position="5"/>
    </location>
    <ligand>
        <name>Mg(2+)</name>
        <dbReference type="ChEBI" id="CHEBI:18420"/>
    </ligand>
</feature>
<feature type="binding site" evidence="5">
    <location>
        <position position="98"/>
    </location>
    <ligand>
        <name>Mg(2+)</name>
        <dbReference type="ChEBI" id="CHEBI:18420"/>
    </ligand>
</feature>
<dbReference type="SUPFAM" id="SSF88723">
    <property type="entry name" value="PIN domain-like"/>
    <property type="match status" value="1"/>
</dbReference>